<dbReference type="InterPro" id="IPR004017">
    <property type="entry name" value="Cys_rich_dom"/>
</dbReference>
<gene>
    <name evidence="8" type="ORF">RD110_00945</name>
</gene>
<organism evidence="8 9">
    <name type="scientific">Rhodoferax koreensis</name>
    <dbReference type="NCBI Taxonomy" id="1842727"/>
    <lineage>
        <taxon>Bacteria</taxon>
        <taxon>Pseudomonadati</taxon>
        <taxon>Pseudomonadota</taxon>
        <taxon>Betaproteobacteria</taxon>
        <taxon>Burkholderiales</taxon>
        <taxon>Comamonadaceae</taxon>
        <taxon>Rhodoferax</taxon>
    </lineage>
</organism>
<feature type="domain" description="4Fe-4S ferredoxin-type" evidence="7">
    <location>
        <begin position="16"/>
        <end position="47"/>
    </location>
</feature>
<dbReference type="EC" id="1.1.99.14" evidence="6"/>
<dbReference type="RefSeq" id="WP_076195835.1">
    <property type="nucleotide sequence ID" value="NZ_CP019236.1"/>
</dbReference>
<sequence length="415" mass="44203">MQTKLSPEFENTPDGLAAEAILRKCVHCGFCTATCPTYQLLGDELDGPRGRIYLMKQVLEGAEPTRSTQLHLDRCLTCRNCESTCPSGVDYGHLVDIGRKIVDAKVPRPASERAMRWALKEGLNSPMFGPAMKLGQAVRGVLPGKLKAKVPAPQSAGVWPSASHARQVLMLTGCVQPSMMPNINGATARVLDAAGIQTLVAAEAGCCGAVKFHLNDQEGGKAQMRANIDAWWPFVEQVEAIVMNASGCGVTVKEYGHLLADDPAYAAKAARISALTRDLSELLPTMLPALTAALQARPAHAGEKLAFHPPCTLQHGQQLRGGVETHLRALGFDVRTCVNEAHLCCGSAGTYSVLNPGIATQLRDRKLGHLAQSFGTDQPETIISANIGCITHLQSGTATPVRHWVEVLDAALAAA</sequence>
<dbReference type="InterPro" id="IPR012257">
    <property type="entry name" value="Glc_ox_4Fe-4S"/>
</dbReference>
<dbReference type="SUPFAM" id="SSF46548">
    <property type="entry name" value="alpha-helical ferredoxin"/>
    <property type="match status" value="1"/>
</dbReference>
<protein>
    <recommendedName>
        <fullName evidence="6">Glycolate oxidase iron-sulfur subunit</fullName>
        <ecNumber evidence="6">1.1.99.14</ecNumber>
    </recommendedName>
</protein>
<keyword evidence="6" id="KW-0813">Transport</keyword>
<comment type="catalytic activity">
    <reaction evidence="6">
        <text>(R)-lactate + A = pyruvate + AH2</text>
        <dbReference type="Rhea" id="RHEA:15089"/>
        <dbReference type="ChEBI" id="CHEBI:13193"/>
        <dbReference type="ChEBI" id="CHEBI:15361"/>
        <dbReference type="ChEBI" id="CHEBI:16004"/>
        <dbReference type="ChEBI" id="CHEBI:17499"/>
    </reaction>
</comment>
<dbReference type="STRING" id="1842727.RD110_00945"/>
<comment type="catalytic activity">
    <reaction evidence="6">
        <text>glycolate + A = glyoxylate + AH2</text>
        <dbReference type="Rhea" id="RHEA:21264"/>
        <dbReference type="ChEBI" id="CHEBI:13193"/>
        <dbReference type="ChEBI" id="CHEBI:17499"/>
        <dbReference type="ChEBI" id="CHEBI:29805"/>
        <dbReference type="ChEBI" id="CHEBI:36655"/>
        <dbReference type="EC" id="1.1.99.14"/>
    </reaction>
</comment>
<evidence type="ECO:0000256" key="6">
    <source>
        <dbReference type="PIRNR" id="PIRNR000139"/>
    </source>
</evidence>
<evidence type="ECO:0000256" key="5">
    <source>
        <dbReference type="ARBA" id="ARBA00023014"/>
    </source>
</evidence>
<dbReference type="Proteomes" id="UP000186609">
    <property type="component" value="Chromosome"/>
</dbReference>
<dbReference type="InterPro" id="IPR009051">
    <property type="entry name" value="Helical_ferredxn"/>
</dbReference>
<evidence type="ECO:0000256" key="4">
    <source>
        <dbReference type="ARBA" id="ARBA00023004"/>
    </source>
</evidence>
<dbReference type="Pfam" id="PF02754">
    <property type="entry name" value="CCG"/>
    <property type="match status" value="2"/>
</dbReference>
<dbReference type="Pfam" id="PF13183">
    <property type="entry name" value="Fer4_8"/>
    <property type="match status" value="1"/>
</dbReference>
<dbReference type="GO" id="GO:0051539">
    <property type="term" value="F:4 iron, 4 sulfur cluster binding"/>
    <property type="evidence" value="ECO:0007669"/>
    <property type="project" value="UniProtKB-UniRule"/>
</dbReference>
<comment type="function">
    <text evidence="6">Component of a complex that catalyzes the oxidation of glycolate to glyoxylate.</text>
</comment>
<keyword evidence="9" id="KW-1185">Reference proteome</keyword>
<dbReference type="PANTHER" id="PTHR32479:SF17">
    <property type="entry name" value="GLYCOLATE OXIDASE IRON-SULFUR SUBUNIT"/>
    <property type="match status" value="1"/>
</dbReference>
<dbReference type="AlphaFoldDB" id="A0A1P8JQB2"/>
<comment type="cofactor">
    <cofactor evidence="6">
        <name>[4Fe-4S] cluster</name>
        <dbReference type="ChEBI" id="CHEBI:49883"/>
    </cofactor>
    <text evidence="6">Binds 2 [4Fe-4S] clusters.</text>
</comment>
<proteinExistence type="predicted"/>
<keyword evidence="5 6" id="KW-0411">Iron-sulfur</keyword>
<dbReference type="NCBIfam" id="NF008434">
    <property type="entry name" value="PRK11274.1"/>
    <property type="match status" value="1"/>
</dbReference>
<evidence type="ECO:0000256" key="3">
    <source>
        <dbReference type="ARBA" id="ARBA00022737"/>
    </source>
</evidence>
<keyword evidence="3" id="KW-0677">Repeat</keyword>
<dbReference type="FunFam" id="1.10.1060.10:FF:000012">
    <property type="entry name" value="Glycolate oxidase iron-sulfur subunit"/>
    <property type="match status" value="1"/>
</dbReference>
<keyword evidence="4 6" id="KW-0408">Iron</keyword>
<dbReference type="GO" id="GO:0046872">
    <property type="term" value="F:metal ion binding"/>
    <property type="evidence" value="ECO:0007669"/>
    <property type="project" value="UniProtKB-UniRule"/>
</dbReference>
<feature type="domain" description="4Fe-4S ferredoxin-type" evidence="7">
    <location>
        <begin position="66"/>
        <end position="89"/>
    </location>
</feature>
<evidence type="ECO:0000259" key="7">
    <source>
        <dbReference type="PROSITE" id="PS51379"/>
    </source>
</evidence>
<keyword evidence="1 6" id="KW-0004">4Fe-4S</keyword>
<dbReference type="InterPro" id="IPR017900">
    <property type="entry name" value="4Fe4S_Fe_S_CS"/>
</dbReference>
<accession>A0A1P8JQB2</accession>
<dbReference type="OrthoDB" id="9765258at2"/>
<evidence type="ECO:0000313" key="9">
    <source>
        <dbReference type="Proteomes" id="UP000186609"/>
    </source>
</evidence>
<dbReference type="KEGG" id="rhy:RD110_00945"/>
<dbReference type="PROSITE" id="PS51379">
    <property type="entry name" value="4FE4S_FER_2"/>
    <property type="match status" value="2"/>
</dbReference>
<dbReference type="PANTHER" id="PTHR32479">
    <property type="entry name" value="GLYCOLATE OXIDASE IRON-SULFUR SUBUNIT"/>
    <property type="match status" value="1"/>
</dbReference>
<reference evidence="8 9" key="1">
    <citation type="submission" date="2017-01" db="EMBL/GenBank/DDBJ databases">
        <authorList>
            <person name="Mah S.A."/>
            <person name="Swanson W.J."/>
            <person name="Moy G.W."/>
            <person name="Vacquier V.D."/>
        </authorList>
    </citation>
    <scope>NUCLEOTIDE SEQUENCE [LARGE SCALE GENOMIC DNA]</scope>
    <source>
        <strain evidence="8 9">DCY110</strain>
    </source>
</reference>
<dbReference type="GO" id="GO:0019154">
    <property type="term" value="F:glycolate dehydrogenase activity"/>
    <property type="evidence" value="ECO:0007669"/>
    <property type="project" value="UniProtKB-EC"/>
</dbReference>
<name>A0A1P8JQB2_9BURK</name>
<keyword evidence="2 6" id="KW-0479">Metal-binding</keyword>
<dbReference type="PROSITE" id="PS00198">
    <property type="entry name" value="4FE4S_FER_1"/>
    <property type="match status" value="1"/>
</dbReference>
<dbReference type="InterPro" id="IPR017896">
    <property type="entry name" value="4Fe4S_Fe-S-bd"/>
</dbReference>
<evidence type="ECO:0000313" key="8">
    <source>
        <dbReference type="EMBL" id="APW35953.1"/>
    </source>
</evidence>
<evidence type="ECO:0000256" key="1">
    <source>
        <dbReference type="ARBA" id="ARBA00022485"/>
    </source>
</evidence>
<dbReference type="EMBL" id="CP019236">
    <property type="protein sequence ID" value="APW35953.1"/>
    <property type="molecule type" value="Genomic_DNA"/>
</dbReference>
<dbReference type="Gene3D" id="1.10.1060.10">
    <property type="entry name" value="Alpha-helical ferredoxin"/>
    <property type="match status" value="1"/>
</dbReference>
<evidence type="ECO:0000256" key="2">
    <source>
        <dbReference type="ARBA" id="ARBA00022723"/>
    </source>
</evidence>
<dbReference type="PIRSF" id="PIRSF000139">
    <property type="entry name" value="Glc_ox_4Fe-4S"/>
    <property type="match status" value="1"/>
</dbReference>
<keyword evidence="6" id="KW-0249">Electron transport</keyword>